<evidence type="ECO:0000256" key="1">
    <source>
        <dbReference type="SAM" id="MobiDB-lite"/>
    </source>
</evidence>
<feature type="region of interest" description="Disordered" evidence="1">
    <location>
        <begin position="17"/>
        <end position="38"/>
    </location>
</feature>
<dbReference type="EMBL" id="JABFTP020000021">
    <property type="protein sequence ID" value="KAL3268808.1"/>
    <property type="molecule type" value="Genomic_DNA"/>
</dbReference>
<comment type="caution">
    <text evidence="2">The sequence shown here is derived from an EMBL/GenBank/DDBJ whole genome shotgun (WGS) entry which is preliminary data.</text>
</comment>
<organism evidence="2 3">
    <name type="scientific">Cryptolaemus montrouzieri</name>
    <dbReference type="NCBI Taxonomy" id="559131"/>
    <lineage>
        <taxon>Eukaryota</taxon>
        <taxon>Metazoa</taxon>
        <taxon>Ecdysozoa</taxon>
        <taxon>Arthropoda</taxon>
        <taxon>Hexapoda</taxon>
        <taxon>Insecta</taxon>
        <taxon>Pterygota</taxon>
        <taxon>Neoptera</taxon>
        <taxon>Endopterygota</taxon>
        <taxon>Coleoptera</taxon>
        <taxon>Polyphaga</taxon>
        <taxon>Cucujiformia</taxon>
        <taxon>Coccinelloidea</taxon>
        <taxon>Coccinellidae</taxon>
        <taxon>Scymninae</taxon>
        <taxon>Scymnini</taxon>
        <taxon>Cryptolaemus</taxon>
    </lineage>
</organism>
<name>A0ABD2MR58_9CUCU</name>
<feature type="compositionally biased region" description="Polar residues" evidence="1">
    <location>
        <begin position="19"/>
        <end position="29"/>
    </location>
</feature>
<gene>
    <name evidence="2" type="ORF">HHI36_007904</name>
</gene>
<reference evidence="2 3" key="1">
    <citation type="journal article" date="2021" name="BMC Biol.">
        <title>Horizontally acquired antibacterial genes associated with adaptive radiation of ladybird beetles.</title>
        <authorList>
            <person name="Li H.S."/>
            <person name="Tang X.F."/>
            <person name="Huang Y.H."/>
            <person name="Xu Z.Y."/>
            <person name="Chen M.L."/>
            <person name="Du X.Y."/>
            <person name="Qiu B.Y."/>
            <person name="Chen P.T."/>
            <person name="Zhang W."/>
            <person name="Slipinski A."/>
            <person name="Escalona H.E."/>
            <person name="Waterhouse R.M."/>
            <person name="Zwick A."/>
            <person name="Pang H."/>
        </authorList>
    </citation>
    <scope>NUCLEOTIDE SEQUENCE [LARGE SCALE GENOMIC DNA]</scope>
    <source>
        <strain evidence="2">SYSU2018</strain>
    </source>
</reference>
<evidence type="ECO:0000313" key="2">
    <source>
        <dbReference type="EMBL" id="KAL3268808.1"/>
    </source>
</evidence>
<dbReference type="AlphaFoldDB" id="A0ABD2MR58"/>
<accession>A0ABD2MR58</accession>
<sequence length="252" mass="28418">MASYISEEKIRRQEIALQKQENMPMSTPSAVEASVSGTEPVRKSSRASLKFEKDSKYLICGKQTRNKNETLYLCSEISAAEQILKTARKKQDDVFTKISTCVHPVDLFAMEGSTENKLQISRFLCAAAPRYIQVKEDCELYVSGGFDDPTKCFKLQASSFCEVPDLKCNHLKADSRMFSHIFHAARIQCAHIIIVSADTDVFILGIHFWSKLARLGCLGLWFDGSYKKKYMSGCHLAAQSLGENIFCQHYTL</sequence>
<proteinExistence type="predicted"/>
<protein>
    <submittedName>
        <fullName evidence="2">Uncharacterized protein</fullName>
    </submittedName>
</protein>
<keyword evidence="3" id="KW-1185">Reference proteome</keyword>
<evidence type="ECO:0000313" key="3">
    <source>
        <dbReference type="Proteomes" id="UP001516400"/>
    </source>
</evidence>
<dbReference type="Proteomes" id="UP001516400">
    <property type="component" value="Unassembled WGS sequence"/>
</dbReference>